<evidence type="ECO:0000313" key="2">
    <source>
        <dbReference type="Proteomes" id="UP001598130"/>
    </source>
</evidence>
<protein>
    <submittedName>
        <fullName evidence="1">Uncharacterized protein</fullName>
    </submittedName>
</protein>
<dbReference type="EMBL" id="JAOTJD010000005">
    <property type="protein sequence ID" value="MFD3263144.1"/>
    <property type="molecule type" value="Genomic_DNA"/>
</dbReference>
<keyword evidence="2" id="KW-1185">Reference proteome</keyword>
<evidence type="ECO:0000313" key="1">
    <source>
        <dbReference type="EMBL" id="MFD3263144.1"/>
    </source>
</evidence>
<proteinExistence type="predicted"/>
<accession>A0ABW6CJR4</accession>
<sequence length="68" mass="7435">MAKSRTEINADYVARRKMTGSTKVTVWLEPEPIKALERLRTKFGSKDAAISAAVVALDETTSRAPDPS</sequence>
<dbReference type="Proteomes" id="UP001598130">
    <property type="component" value="Unassembled WGS sequence"/>
</dbReference>
<comment type="caution">
    <text evidence="1">The sequence shown here is derived from an EMBL/GenBank/DDBJ whole genome shotgun (WGS) entry which is preliminary data.</text>
</comment>
<reference evidence="1 2" key="1">
    <citation type="submission" date="2022-09" db="EMBL/GenBank/DDBJ databases">
        <title>New species of Phenylobacterium.</title>
        <authorList>
            <person name="Mieszkin S."/>
        </authorList>
    </citation>
    <scope>NUCLEOTIDE SEQUENCE [LARGE SCALE GENOMIC DNA]</scope>
    <source>
        <strain evidence="1 2">HK31-G</strain>
    </source>
</reference>
<gene>
    <name evidence="1" type="ORF">OCL97_04080</name>
</gene>
<dbReference type="RefSeq" id="WP_377367839.1">
    <property type="nucleotide sequence ID" value="NZ_JAOTJD010000005.1"/>
</dbReference>
<name>A0ABW6CJR4_9CAUL</name>
<organism evidence="1 2">
    <name type="scientific">Phenylobacterium ferrooxidans</name>
    <dbReference type="NCBI Taxonomy" id="2982689"/>
    <lineage>
        <taxon>Bacteria</taxon>
        <taxon>Pseudomonadati</taxon>
        <taxon>Pseudomonadota</taxon>
        <taxon>Alphaproteobacteria</taxon>
        <taxon>Caulobacterales</taxon>
        <taxon>Caulobacteraceae</taxon>
        <taxon>Phenylobacterium</taxon>
    </lineage>
</organism>